<dbReference type="OrthoDB" id="10251836at2759"/>
<sequence>MALFSSMTGSNADTDPIFDSLPRASAGLFDSTEEDFAALDEDSFGGAHGVRTFYVPITVRISATLCELLAHLTNEEMDSRASGLPLLFPSRRRFKRGVWPEIFSEAREILRTTRLTPQLSPFHVMFPALFPAPLSQPEVLELWVHMIILLHYSITYEAWHGCLKSEHEVEEGEERPESAEIGDVHPLSADYEKKTSVWRFLQAIQNSSSTDFLDDMRNIIVKKHSDTLQVTCVNLIPPQQVRADMPLSRATPKALVTSGTELDREFSSSVELNGLSHASTDTSVTCSAPYMGVRNGPPEDAYQPGRTRVPDIETHVPCFHIFFSGIFGTKNLQPISQGEFHLLERRYRHSLVVDGSVLITVLKARATLTLAFSFIMCAKLQRMALYMHWDREALLPNAKLFMGISNDARRLEFQDPTVRQEHRIDLDKDLFTETSDSDVSNMALVPLCRNDATDSPHDRSTSLPAIILNSSVTQNLLEIIRGAFYDVVLRVAAIDVSRDRTTALISRMNRQGRHKIDATLLRSLNSAVQYPKFVCSADLAIFEKHVLPVVFNADVDPTVAQHLCRLVETLQAPLSFELVAPPSTVTYGHPGEELVLPGRPGSFILCQYLCKGHWRIALGPPGEVLTFKPQSFGTYDYVYIRPDFFDVENNPFLAAMRDVSKNVDWHRVQIVPRVRSAVLYCGATPSAISSVVQTIMSFTLHKGILRYLLIENLFDPFIRPFEAREDASGRRDGGLRILSMKPKGGTDSTKSLPSVTNPSLSTIVPAPIVMQAQMSPPVSPELPELSNTLSPQLITIEQRSPVRSGQNLPNPSGRPRAQTMSGGRGIPEDPISLAQMPITRIQPTWKNHGAPLTNQALHLQENDVISTFGTLKKNGILPVIVFDMMLPLPSCTVTLPDSFKACTRQSERLIKAGLTNIRISLPQSTVSQYSCLCATGTHMTAQPPPTDNGLGPGAPERVTRLLLDYSRSDTWKLFLDELSQIHYKYGISGVLLRGLDYPYFASQRVMLGVKQSLFRKLALDIWTRLPSLVIFAIATDASHATQLANAGIIPIIKDMAAINVTDLNTMASGVQEPAERADSLVGWATVSQKALAGHTIGGSTVPILPFLKEPFTFHSVRGMFVQRPLSLFAVDDIHIRSGLSVQSMIQSMSLANSRVAFYTLMQHKCGGVSAAYTKDALQQQKPCLYTQMQYPVMLDLLSLTTTADFIRHCCVGDTSQTCADGLCYALFREQPGSLTAVISNVGNVRRFCLAIPDACTLLGCKETSFARLSYRLQGMVHMSVGYNSIYDDIIPEPLLRPLPRQLDSVSHTFCSREPSVVNLVSQITDPGSSGSTHSSETSPAVQCTKQPLRSFPSVYTCPDPAFARATVSGPHPTQMSIQDLRNSSFLEYVHDPSIPKIRSLPMLESQWDGALLTAGEIMHGGIVVTAPSTSIFTLRLTLISNEMLRFSPPAKGFDVYPDLEAYSRDYTHAFLGSHIIDQDVNYRRSKMTLLSRAPTCGENIEMVPRYIERLGARATDRLLCLANGDLKRSASLLARAAILSPLGPLLLGAAANLIYGEQPPSSKHAFRKKTGPSGLRSSLLMRSPLGREVAEAQERRGSQATVIQTLDLLGTIQGIPSHILECIAQLTEIPPFGAWGTSSHVFGEAANTVLSHVYPGVRRCHTGEERDSSGLLKRAVHAPDIVFVASRLSNLFATKARLLAEAGYRVAFYAPLYETPTGLEAIPPALGKVAYSGETFYHEDLGMSFGIHYAQHQSFKGCLEVALLHSFDLFHDQERSRTQALNDSECCLSELLLDEQGVDLHPVYLKDDNFVLENPSSNDPTGGLTTAAQMEPHLLPLKGDEGQRFAELSLTRSRVLADYIKSRYITSDGSMAPNPRMLIATPGVGSTAAISVAFSLGSQQVRGLNLTDQVQDHSVCDFEESCGVTSEYTYVSKPKMILHAAPNGRALADYMSDLIGVRFVDCGRIFNYIKHLGIPDNGLLDPFHPYYLYTLRAAVMEFDYVIADADVLNVYHRIPWIQWALTGKDILVSERSQSAVLSTVAALIDTLER</sequence>
<accession>A0A4Z1T4Y1</accession>
<evidence type="ECO:0000256" key="1">
    <source>
        <dbReference type="SAM" id="MobiDB-lite"/>
    </source>
</evidence>
<proteinExistence type="predicted"/>
<feature type="region of interest" description="Disordered" evidence="1">
    <location>
        <begin position="733"/>
        <end position="757"/>
    </location>
</feature>
<feature type="compositionally biased region" description="Polar residues" evidence="1">
    <location>
        <begin position="746"/>
        <end position="757"/>
    </location>
</feature>
<comment type="caution">
    <text evidence="2">The sequence shown here is derived from an EMBL/GenBank/DDBJ whole genome shotgun (WGS) entry which is preliminary data.</text>
</comment>
<feature type="compositionally biased region" description="Polar residues" evidence="1">
    <location>
        <begin position="798"/>
        <end position="810"/>
    </location>
</feature>
<reference evidence="2 3" key="1">
    <citation type="submission" date="2019-05" db="EMBL/GenBank/DDBJ databases">
        <title>The compact genome of Giardia muris reveals important steps in the evolution of intestinal protozoan parasites.</title>
        <authorList>
            <person name="Xu F."/>
            <person name="Jimenez-Gonzalez A."/>
            <person name="Einarsson E."/>
            <person name="Astvaldsson A."/>
            <person name="Peirasmaki D."/>
            <person name="Eckmann L."/>
            <person name="Andersson J.O."/>
            <person name="Svard S.G."/>
            <person name="Jerlstrom-Hultqvist J."/>
        </authorList>
    </citation>
    <scope>NUCLEOTIDE SEQUENCE [LARGE SCALE GENOMIC DNA]</scope>
    <source>
        <strain evidence="2 3">Roberts-Thomson</strain>
    </source>
</reference>
<gene>
    <name evidence="2" type="ORF">GMRT_14417</name>
</gene>
<keyword evidence="3" id="KW-1185">Reference proteome</keyword>
<dbReference type="EMBL" id="VDLU01000003">
    <property type="protein sequence ID" value="TNJ27579.1"/>
    <property type="molecule type" value="Genomic_DNA"/>
</dbReference>
<feature type="region of interest" description="Disordered" evidence="1">
    <location>
        <begin position="798"/>
        <end position="823"/>
    </location>
</feature>
<protein>
    <submittedName>
        <fullName evidence="2">Uncharacterized protein</fullName>
    </submittedName>
</protein>
<organism evidence="2 3">
    <name type="scientific">Giardia muris</name>
    <dbReference type="NCBI Taxonomy" id="5742"/>
    <lineage>
        <taxon>Eukaryota</taxon>
        <taxon>Metamonada</taxon>
        <taxon>Diplomonadida</taxon>
        <taxon>Hexamitidae</taxon>
        <taxon>Giardiinae</taxon>
        <taxon>Giardia</taxon>
    </lineage>
</organism>
<evidence type="ECO:0000313" key="2">
    <source>
        <dbReference type="EMBL" id="TNJ27579.1"/>
    </source>
</evidence>
<dbReference type="VEuPathDB" id="GiardiaDB:GMRT_14417"/>
<name>A0A4Z1T4Y1_GIAMU</name>
<dbReference type="Proteomes" id="UP000315496">
    <property type="component" value="Chromosome 3"/>
</dbReference>
<evidence type="ECO:0000313" key="3">
    <source>
        <dbReference type="Proteomes" id="UP000315496"/>
    </source>
</evidence>